<gene>
    <name evidence="1" type="ORF">P4O66_008548</name>
</gene>
<evidence type="ECO:0000313" key="2">
    <source>
        <dbReference type="Proteomes" id="UP001239994"/>
    </source>
</evidence>
<accession>A0AAD9DVP3</accession>
<evidence type="ECO:0000313" key="1">
    <source>
        <dbReference type="EMBL" id="KAK1797160.1"/>
    </source>
</evidence>
<dbReference type="EMBL" id="JAROKS010000014">
    <property type="protein sequence ID" value="KAK1797160.1"/>
    <property type="molecule type" value="Genomic_DNA"/>
</dbReference>
<comment type="caution">
    <text evidence="1">The sequence shown here is derived from an EMBL/GenBank/DDBJ whole genome shotgun (WGS) entry which is preliminary data.</text>
</comment>
<name>A0AAD9DVP3_9TELE</name>
<proteinExistence type="predicted"/>
<sequence length="183" mass="20384">MWDCAWDDRKGVTNRTCPKYTRAQEDYSEQLNRELSSATTQQKNLSLWTLHGTEFPVTLKERAPDEHTTAARRSMCVDFTEDLPESSTHTTATRALCARALQLDGNLKSDSLTASQAAHFICLPRRHSHLSSTPSFPSPACSSAPFPLHQLLSPIFTPSPFPHPSDRLRYPLTTLSPSLSLSS</sequence>
<organism evidence="1 2">
    <name type="scientific">Electrophorus voltai</name>
    <dbReference type="NCBI Taxonomy" id="2609070"/>
    <lineage>
        <taxon>Eukaryota</taxon>
        <taxon>Metazoa</taxon>
        <taxon>Chordata</taxon>
        <taxon>Craniata</taxon>
        <taxon>Vertebrata</taxon>
        <taxon>Euteleostomi</taxon>
        <taxon>Actinopterygii</taxon>
        <taxon>Neopterygii</taxon>
        <taxon>Teleostei</taxon>
        <taxon>Ostariophysi</taxon>
        <taxon>Gymnotiformes</taxon>
        <taxon>Gymnotoidei</taxon>
        <taxon>Gymnotidae</taxon>
        <taxon>Electrophorus</taxon>
    </lineage>
</organism>
<keyword evidence="2" id="KW-1185">Reference proteome</keyword>
<protein>
    <submittedName>
        <fullName evidence="1">Uncharacterized protein</fullName>
    </submittedName>
</protein>
<dbReference type="AlphaFoldDB" id="A0AAD9DVP3"/>
<dbReference type="Proteomes" id="UP001239994">
    <property type="component" value="Unassembled WGS sequence"/>
</dbReference>
<reference evidence="1" key="1">
    <citation type="submission" date="2023-03" db="EMBL/GenBank/DDBJ databases">
        <title>Electrophorus voltai genome.</title>
        <authorList>
            <person name="Bian C."/>
        </authorList>
    </citation>
    <scope>NUCLEOTIDE SEQUENCE</scope>
    <source>
        <strain evidence="1">CB-2022</strain>
        <tissue evidence="1">Muscle</tissue>
    </source>
</reference>